<feature type="region of interest" description="Disordered" evidence="1">
    <location>
        <begin position="1"/>
        <end position="45"/>
    </location>
</feature>
<feature type="compositionally biased region" description="Polar residues" evidence="1">
    <location>
        <begin position="1"/>
        <end position="10"/>
    </location>
</feature>
<organism evidence="2 3">
    <name type="scientific">Limibacillus halophilus</name>
    <dbReference type="NCBI Taxonomy" id="1579333"/>
    <lineage>
        <taxon>Bacteria</taxon>
        <taxon>Pseudomonadati</taxon>
        <taxon>Pseudomonadota</taxon>
        <taxon>Alphaproteobacteria</taxon>
        <taxon>Rhodospirillales</taxon>
        <taxon>Rhodovibrionaceae</taxon>
        <taxon>Limibacillus</taxon>
    </lineage>
</organism>
<dbReference type="SUPFAM" id="SSF52540">
    <property type="entry name" value="P-loop containing nucleoside triphosphate hydrolases"/>
    <property type="match status" value="1"/>
</dbReference>
<name>A0A839SZC0_9PROT</name>
<protein>
    <submittedName>
        <fullName evidence="2">Putative ATPase with chaperone activity</fullName>
    </submittedName>
</protein>
<proteinExistence type="predicted"/>
<gene>
    <name evidence="2" type="ORF">FHR98_003270</name>
</gene>
<dbReference type="AlphaFoldDB" id="A0A839SZC0"/>
<keyword evidence="3" id="KW-1185">Reference proteome</keyword>
<evidence type="ECO:0000313" key="3">
    <source>
        <dbReference type="Proteomes" id="UP000581135"/>
    </source>
</evidence>
<accession>A0A839SZC0</accession>
<dbReference type="RefSeq" id="WP_183417783.1">
    <property type="nucleotide sequence ID" value="NZ_JACHXA010000012.1"/>
</dbReference>
<evidence type="ECO:0000313" key="2">
    <source>
        <dbReference type="EMBL" id="MBB3066954.1"/>
    </source>
</evidence>
<evidence type="ECO:0000256" key="1">
    <source>
        <dbReference type="SAM" id="MobiDB-lite"/>
    </source>
</evidence>
<dbReference type="InterPro" id="IPR027417">
    <property type="entry name" value="P-loop_NTPase"/>
</dbReference>
<dbReference type="EMBL" id="JACHXA010000012">
    <property type="protein sequence ID" value="MBB3066954.1"/>
    <property type="molecule type" value="Genomic_DNA"/>
</dbReference>
<dbReference type="Proteomes" id="UP000581135">
    <property type="component" value="Unassembled WGS sequence"/>
</dbReference>
<sequence>MSGSSRSDAIQQRLGLRRKPGQDANGGEPTRMPAPRKIPSEPRSLADSGLSKALVESLVLKALLLGKQPTVASISKRLLLAYPIVDKVMDDLKAIGLVEILGSTGSGATDQFRFALTTAGRSAAIESYEHNKYAGPAPVSLDAFREQVIEQSIMGEAIPRARIAECFDDLVVPDALITQLGPAVNSGRSLLLYGSAGNGKTSLAERMGKMFQSDILIPYSIEVDGEIIKYFDPSVHKMVDEPEPESKSIMQKLAIERDDFDKRWLRIRRPLVIVGGELTLEMLDLQLNEKSGFYEAPSHMKALNGIMMIDDFGRQLVAPEHLLNRWIVPLEKRIDYLKLHTGKTFEIPFDALVVFSTNLTPKKLMDPAFLRRIPYKVKIEAPVFEHFAQIFRRSAEQADIALEEDTIHKVAAFIEERGLPLAAYQPKFIIDQVIATCRYEDIEEACDPELIERALSNLHAD</sequence>
<comment type="caution">
    <text evidence="2">The sequence shown here is derived from an EMBL/GenBank/DDBJ whole genome shotgun (WGS) entry which is preliminary data.</text>
</comment>
<dbReference type="Gene3D" id="3.40.50.300">
    <property type="entry name" value="P-loop containing nucleotide triphosphate hydrolases"/>
    <property type="match status" value="1"/>
</dbReference>
<reference evidence="2 3" key="1">
    <citation type="submission" date="2020-08" db="EMBL/GenBank/DDBJ databases">
        <title>Genomic Encyclopedia of Type Strains, Phase III (KMG-III): the genomes of soil and plant-associated and newly described type strains.</title>
        <authorList>
            <person name="Whitman W."/>
        </authorList>
    </citation>
    <scope>NUCLEOTIDE SEQUENCE [LARGE SCALE GENOMIC DNA]</scope>
    <source>
        <strain evidence="2 3">CECT 8803</strain>
    </source>
</reference>